<evidence type="ECO:0000313" key="3">
    <source>
        <dbReference type="Proteomes" id="UP000434957"/>
    </source>
</evidence>
<gene>
    <name evidence="2" type="ORF">PR003_g32710</name>
</gene>
<proteinExistence type="predicted"/>
<dbReference type="Proteomes" id="UP000434957">
    <property type="component" value="Unassembled WGS sequence"/>
</dbReference>
<evidence type="ECO:0000313" key="2">
    <source>
        <dbReference type="EMBL" id="KAE9264699.1"/>
    </source>
</evidence>
<accession>A0A6A4AY59</accession>
<comment type="caution">
    <text evidence="2">The sequence shown here is derived from an EMBL/GenBank/DDBJ whole genome shotgun (WGS) entry which is preliminary data.</text>
</comment>
<protein>
    <submittedName>
        <fullName evidence="2">Uncharacterized protein</fullName>
    </submittedName>
</protein>
<evidence type="ECO:0000256" key="1">
    <source>
        <dbReference type="SAM" id="MobiDB-lite"/>
    </source>
</evidence>
<reference evidence="2 3" key="1">
    <citation type="submission" date="2018-08" db="EMBL/GenBank/DDBJ databases">
        <title>Genomic investigation of the strawberry pathogen Phytophthora fragariae indicates pathogenicity is determined by transcriptional variation in three key races.</title>
        <authorList>
            <person name="Adams T.M."/>
            <person name="Armitage A.D."/>
            <person name="Sobczyk M.K."/>
            <person name="Bates H.J."/>
            <person name="Dunwell J.M."/>
            <person name="Nellist C.F."/>
            <person name="Harrison R.J."/>
        </authorList>
    </citation>
    <scope>NUCLEOTIDE SEQUENCE [LARGE SCALE GENOMIC DNA]</scope>
    <source>
        <strain evidence="2 3">SCRP333</strain>
    </source>
</reference>
<dbReference type="EMBL" id="QXFT01008262">
    <property type="protein sequence ID" value="KAE9264699.1"/>
    <property type="molecule type" value="Genomic_DNA"/>
</dbReference>
<feature type="region of interest" description="Disordered" evidence="1">
    <location>
        <begin position="35"/>
        <end position="62"/>
    </location>
</feature>
<organism evidence="2 3">
    <name type="scientific">Phytophthora rubi</name>
    <dbReference type="NCBI Taxonomy" id="129364"/>
    <lineage>
        <taxon>Eukaryota</taxon>
        <taxon>Sar</taxon>
        <taxon>Stramenopiles</taxon>
        <taxon>Oomycota</taxon>
        <taxon>Peronosporomycetes</taxon>
        <taxon>Peronosporales</taxon>
        <taxon>Peronosporaceae</taxon>
        <taxon>Phytophthora</taxon>
    </lineage>
</organism>
<sequence length="229" mass="23935">MEAEPRGSMTLKGRLKGRLKGLEGASEGLIDARTASRSNGGRATWIDDTEGAPEGASEGASEGLIDARTASRSNGGRATWIDVTEGALEGASEGARGMGAHAAGLAEVTGSVLEGGSLTWGRAAWSLHRADGSPPSKSWERSQSWRLQLSTASEIQQGASQLGLGRGHPSRDRSLRLSVKMGPECRTTKTTWSLTGSASHEGAGCRGDCDMCTAPRPPFGRATCRGRLW</sequence>
<dbReference type="AlphaFoldDB" id="A0A6A4AY59"/>
<name>A0A6A4AY59_9STRA</name>
<keyword evidence="3" id="KW-1185">Reference proteome</keyword>